<reference evidence="1 2" key="1">
    <citation type="submission" date="2024-07" db="EMBL/GenBank/DDBJ databases">
        <title>Section-level genome sequencing and comparative genomics of Aspergillus sections Usti and Cavernicolus.</title>
        <authorList>
            <consortium name="Lawrence Berkeley National Laboratory"/>
            <person name="Nybo J.L."/>
            <person name="Vesth T.C."/>
            <person name="Theobald S."/>
            <person name="Frisvad J.C."/>
            <person name="Larsen T.O."/>
            <person name="Kjaerboelling I."/>
            <person name="Rothschild-Mancinelli K."/>
            <person name="Lyhne E.K."/>
            <person name="Kogle M.E."/>
            <person name="Barry K."/>
            <person name="Clum A."/>
            <person name="Na H."/>
            <person name="Ledsgaard L."/>
            <person name="Lin J."/>
            <person name="Lipzen A."/>
            <person name="Kuo A."/>
            <person name="Riley R."/>
            <person name="Mondo S."/>
            <person name="Labutti K."/>
            <person name="Haridas S."/>
            <person name="Pangalinan J."/>
            <person name="Salamov A.A."/>
            <person name="Simmons B.A."/>
            <person name="Magnuson J.K."/>
            <person name="Chen J."/>
            <person name="Drula E."/>
            <person name="Henrissat B."/>
            <person name="Wiebenga A."/>
            <person name="Lubbers R.J."/>
            <person name="Gomes A.C."/>
            <person name="Makela M.R."/>
            <person name="Stajich J."/>
            <person name="Grigoriev I.V."/>
            <person name="Mortensen U.H."/>
            <person name="De Vries R.P."/>
            <person name="Baker S.E."/>
            <person name="Andersen M.R."/>
        </authorList>
    </citation>
    <scope>NUCLEOTIDE SEQUENCE [LARGE SCALE GENOMIC DNA]</scope>
    <source>
        <strain evidence="1 2">CBS 209.92</strain>
    </source>
</reference>
<name>A0ABR4FGS2_9EURO</name>
<comment type="caution">
    <text evidence="1">The sequence shown here is derived from an EMBL/GenBank/DDBJ whole genome shotgun (WGS) entry which is preliminary data.</text>
</comment>
<proteinExistence type="predicted"/>
<dbReference type="Proteomes" id="UP001610563">
    <property type="component" value="Unassembled WGS sequence"/>
</dbReference>
<gene>
    <name evidence="1" type="ORF">BJX66DRAFT_320745</name>
</gene>
<evidence type="ECO:0000313" key="2">
    <source>
        <dbReference type="Proteomes" id="UP001610563"/>
    </source>
</evidence>
<accession>A0ABR4FGS2</accession>
<organism evidence="1 2">
    <name type="scientific">Aspergillus keveii</name>
    <dbReference type="NCBI Taxonomy" id="714993"/>
    <lineage>
        <taxon>Eukaryota</taxon>
        <taxon>Fungi</taxon>
        <taxon>Dikarya</taxon>
        <taxon>Ascomycota</taxon>
        <taxon>Pezizomycotina</taxon>
        <taxon>Eurotiomycetes</taxon>
        <taxon>Eurotiomycetidae</taxon>
        <taxon>Eurotiales</taxon>
        <taxon>Aspergillaceae</taxon>
        <taxon>Aspergillus</taxon>
        <taxon>Aspergillus subgen. Nidulantes</taxon>
    </lineage>
</organism>
<keyword evidence="2" id="KW-1185">Reference proteome</keyword>
<protein>
    <submittedName>
        <fullName evidence="1">Uncharacterized protein</fullName>
    </submittedName>
</protein>
<dbReference type="EMBL" id="JBFTWV010000437">
    <property type="protein sequence ID" value="KAL2782434.1"/>
    <property type="molecule type" value="Genomic_DNA"/>
</dbReference>
<evidence type="ECO:0000313" key="1">
    <source>
        <dbReference type="EMBL" id="KAL2782434.1"/>
    </source>
</evidence>
<sequence>MLHTPSLNSERSIWEAAEGTFNLPNFFLDSWVPPEPILPVDQFSPEFISLALFEQGNRHWKAGTPCQLDQTGTVQGVAPNMQDTDNYSTNHPRLRNRALRTAPCDSGKALIYAQVSSVTPNRLSPHSDLSSIKSSCSPYWWDTNIDKRETT</sequence>